<dbReference type="GO" id="GO:0000981">
    <property type="term" value="F:DNA-binding transcription factor activity, RNA polymerase II-specific"/>
    <property type="evidence" value="ECO:0007669"/>
    <property type="project" value="InterPro"/>
</dbReference>
<evidence type="ECO:0000256" key="1">
    <source>
        <dbReference type="ARBA" id="ARBA00022723"/>
    </source>
</evidence>
<dbReference type="CDD" id="cd12148">
    <property type="entry name" value="fungal_TF_MHR"/>
    <property type="match status" value="1"/>
</dbReference>
<dbReference type="SUPFAM" id="SSF57701">
    <property type="entry name" value="Zn2/Cys6 DNA-binding domain"/>
    <property type="match status" value="1"/>
</dbReference>
<reference evidence="5" key="1">
    <citation type="submission" date="2016-06" db="EMBL/GenBank/DDBJ databases">
        <authorList>
            <person name="Cuomo C."/>
            <person name="Litvintseva A."/>
            <person name="Heitman J."/>
            <person name="Chen Y."/>
            <person name="Sun S."/>
            <person name="Springer D."/>
            <person name="Dromer F."/>
            <person name="Young S."/>
            <person name="Zeng Q."/>
            <person name="Chapman S."/>
            <person name="Gujja S."/>
            <person name="Saif S."/>
            <person name="Birren B."/>
        </authorList>
    </citation>
    <scope>NUCLEOTIDE SEQUENCE</scope>
    <source>
        <strain evidence="5">CBS 7841</strain>
    </source>
</reference>
<dbReference type="PANTHER" id="PTHR46910">
    <property type="entry name" value="TRANSCRIPTION FACTOR PDR1"/>
    <property type="match status" value="1"/>
</dbReference>
<feature type="compositionally biased region" description="Basic and acidic residues" evidence="3">
    <location>
        <begin position="201"/>
        <end position="215"/>
    </location>
</feature>
<dbReference type="RefSeq" id="XP_066067476.1">
    <property type="nucleotide sequence ID" value="XM_066211379.1"/>
</dbReference>
<dbReference type="CDD" id="cd00067">
    <property type="entry name" value="GAL4"/>
    <property type="match status" value="1"/>
</dbReference>
<keyword evidence="2" id="KW-0539">Nucleus</keyword>
<dbReference type="GO" id="GO:0006351">
    <property type="term" value="P:DNA-templated transcription"/>
    <property type="evidence" value="ECO:0007669"/>
    <property type="project" value="InterPro"/>
</dbReference>
<protein>
    <recommendedName>
        <fullName evidence="4">Zn(2)-C6 fungal-type domain-containing protein</fullName>
    </recommendedName>
</protein>
<keyword evidence="6" id="KW-1185">Reference proteome</keyword>
<dbReference type="AlphaFoldDB" id="A0AAJ8M0M5"/>
<reference evidence="5" key="3">
    <citation type="submission" date="2024-01" db="EMBL/GenBank/DDBJ databases">
        <authorList>
            <person name="Coelho M.A."/>
            <person name="David-Palma M."/>
            <person name="Shea T."/>
            <person name="Sun S."/>
            <person name="Cuomo C.A."/>
            <person name="Heitman J."/>
        </authorList>
    </citation>
    <scope>NUCLEOTIDE SEQUENCE</scope>
    <source>
        <strain evidence="5">CBS 7841</strain>
    </source>
</reference>
<dbReference type="InterPro" id="IPR001138">
    <property type="entry name" value="Zn2Cys6_DnaBD"/>
</dbReference>
<dbReference type="PANTHER" id="PTHR46910:SF38">
    <property type="entry name" value="ZN(2)-C6 FUNGAL-TYPE DOMAIN-CONTAINING PROTEIN"/>
    <property type="match status" value="1"/>
</dbReference>
<name>A0AAJ8M0M5_9TREE</name>
<evidence type="ECO:0000259" key="4">
    <source>
        <dbReference type="PROSITE" id="PS50048"/>
    </source>
</evidence>
<dbReference type="InterPro" id="IPR036864">
    <property type="entry name" value="Zn2-C6_fun-type_DNA-bd_sf"/>
</dbReference>
<dbReference type="SMART" id="SM00066">
    <property type="entry name" value="GAL4"/>
    <property type="match status" value="1"/>
</dbReference>
<reference evidence="5" key="2">
    <citation type="journal article" date="2022" name="Elife">
        <title>Obligate sexual reproduction of a homothallic fungus closely related to the Cryptococcus pathogenic species complex.</title>
        <authorList>
            <person name="Passer A.R."/>
            <person name="Clancey S.A."/>
            <person name="Shea T."/>
            <person name="David-Palma M."/>
            <person name="Averette A.F."/>
            <person name="Boekhout T."/>
            <person name="Porcel B.M."/>
            <person name="Nowrousian M."/>
            <person name="Cuomo C.A."/>
            <person name="Sun S."/>
            <person name="Heitman J."/>
            <person name="Coelho M.A."/>
        </authorList>
    </citation>
    <scope>NUCLEOTIDE SEQUENCE</scope>
    <source>
        <strain evidence="5">CBS 7841</strain>
    </source>
</reference>
<feature type="domain" description="Zn(2)-C6 fungal-type" evidence="4">
    <location>
        <begin position="53"/>
        <end position="88"/>
    </location>
</feature>
<dbReference type="InterPro" id="IPR050987">
    <property type="entry name" value="AtrR-like"/>
</dbReference>
<feature type="region of interest" description="Disordered" evidence="3">
    <location>
        <begin position="172"/>
        <end position="220"/>
    </location>
</feature>
<dbReference type="InterPro" id="IPR007219">
    <property type="entry name" value="XnlR_reg_dom"/>
</dbReference>
<sequence>MMAAMDTKGSDILIEPKTKVSDLHHPTHGRDKGSSRHLSTTGSDLKRRKVLRACDVCRRKKIKCDGPQNSLIDAKCAHCEEYGLECTYVEAAKRRGPPKGYVETLEQRCGRYERILQQLHPHVDFNEYVGPTPDRDDFDLSVYHETLCSLKIPPYPSLKPMQVITERVTPHLSRSTSCSNSSAANTSSPSIQDLSTSPLRFYDHDPNRPPDGDKSDVEDEAATQLSIVESMSQLEIRDSHWRYHGKASGAHLMRQFQDLKHQSGNNTNFIDEINKSKRQQFWQVPEWEIAIANEGIRPLDYSIWPEEGLDKQLIDAYFDHVNLHLPLLNRRVFQRQYDSGMWKNNHSFSQVCLMVFANGSRFINDPSVYWSMNEGGERLAKDQDESLRYSAGWKYLRTLVRMGRSILQGPNLCDFQIQVLVCEFLQGSAVQHLMWILSGFGLRSAQEIGIHVRATLLHTDPAERALYNRAFWCLYHIDRYNCAAIGRSVAIQDSDFDADYPIDVDDEYWDTGNPEKDFKQPEGKVSLVIAFIQTLKLDQIIGVILQKVYAINKMTEQRPEIAAQRAIVVKLDSALNSWADNVPQELRWDPTRSDYRVFQQSAVLYIYYYYCQILIHRPFIPTPRNQHSTDLPSLAMCVNAARSICNISDAALKRGRQEGALPGRAISVAFMLPSWISAIILLIHIYSTKQTAIEREKSLMDIERCIAVSKELEITMRQSGKYTDFLIELSRENAMPDVDTVKPSEKRSHDEEQQFNSAARQNQFFSMMKRGIVDYEDRQNMGQQTSYSVGQVPQPRDQQNAGFGMYSEEASSSSASFCRGDRPFSTQFSPSTTPNLGLHAMLQPGSAVPLINDLGLFAQHSQGDSTCQHNMQVHAPQSQLPIPQPRLQQMPLENDAHLTQTALFDSFTDITSFESQLLDMSATAFGGQGPFALEDNWWSQLLSGAPMDPQTQD</sequence>
<proteinExistence type="predicted"/>
<feature type="compositionally biased region" description="Basic and acidic residues" evidence="3">
    <location>
        <begin position="14"/>
        <end position="34"/>
    </location>
</feature>
<dbReference type="PROSITE" id="PS00463">
    <property type="entry name" value="ZN2_CY6_FUNGAL_1"/>
    <property type="match status" value="1"/>
</dbReference>
<evidence type="ECO:0000256" key="2">
    <source>
        <dbReference type="ARBA" id="ARBA00023242"/>
    </source>
</evidence>
<dbReference type="PROSITE" id="PS50048">
    <property type="entry name" value="ZN2_CY6_FUNGAL_2"/>
    <property type="match status" value="1"/>
</dbReference>
<dbReference type="EMBL" id="CP143785">
    <property type="protein sequence ID" value="WVN86776.1"/>
    <property type="molecule type" value="Genomic_DNA"/>
</dbReference>
<keyword evidence="1" id="KW-0479">Metal-binding</keyword>
<feature type="region of interest" description="Disordered" evidence="3">
    <location>
        <begin position="1"/>
        <end position="42"/>
    </location>
</feature>
<organism evidence="5 6">
    <name type="scientific">Cryptococcus depauperatus CBS 7841</name>
    <dbReference type="NCBI Taxonomy" id="1295531"/>
    <lineage>
        <taxon>Eukaryota</taxon>
        <taxon>Fungi</taxon>
        <taxon>Dikarya</taxon>
        <taxon>Basidiomycota</taxon>
        <taxon>Agaricomycotina</taxon>
        <taxon>Tremellomycetes</taxon>
        <taxon>Tremellales</taxon>
        <taxon>Cryptococcaceae</taxon>
        <taxon>Cryptococcus</taxon>
    </lineage>
</organism>
<dbReference type="Proteomes" id="UP000094043">
    <property type="component" value="Chromosome 2"/>
</dbReference>
<evidence type="ECO:0000313" key="5">
    <source>
        <dbReference type="EMBL" id="WVN86776.1"/>
    </source>
</evidence>
<dbReference type="GO" id="GO:0008270">
    <property type="term" value="F:zinc ion binding"/>
    <property type="evidence" value="ECO:0007669"/>
    <property type="project" value="InterPro"/>
</dbReference>
<accession>A0AAJ8M0M5</accession>
<dbReference type="SMART" id="SM00906">
    <property type="entry name" value="Fungal_trans"/>
    <property type="match status" value="1"/>
</dbReference>
<dbReference type="Gene3D" id="4.10.240.10">
    <property type="entry name" value="Zn(2)-C6 fungal-type DNA-binding domain"/>
    <property type="match status" value="1"/>
</dbReference>
<dbReference type="KEGG" id="cdep:91086160"/>
<gene>
    <name evidence="5" type="ORF">L203_101948</name>
</gene>
<dbReference type="GeneID" id="91086160"/>
<feature type="compositionally biased region" description="Low complexity" evidence="3">
    <location>
        <begin position="173"/>
        <end position="190"/>
    </location>
</feature>
<dbReference type="GO" id="GO:0003677">
    <property type="term" value="F:DNA binding"/>
    <property type="evidence" value="ECO:0007669"/>
    <property type="project" value="InterPro"/>
</dbReference>
<dbReference type="Pfam" id="PF00172">
    <property type="entry name" value="Zn_clus"/>
    <property type="match status" value="1"/>
</dbReference>
<evidence type="ECO:0000313" key="6">
    <source>
        <dbReference type="Proteomes" id="UP000094043"/>
    </source>
</evidence>
<dbReference type="Pfam" id="PF04082">
    <property type="entry name" value="Fungal_trans"/>
    <property type="match status" value="1"/>
</dbReference>
<evidence type="ECO:0000256" key="3">
    <source>
        <dbReference type="SAM" id="MobiDB-lite"/>
    </source>
</evidence>